<sequence length="90" mass="10747">MIKDDYEIRYPIDVMHVTKFAELIGKTPSAVKEMIENNKLPIIPLQDPNKPNSRVRERLIYIPEFNRGVREAYFNRPAEERDAWKKWFGL</sequence>
<gene>
    <name evidence="1" type="ORF">QE258_15685</name>
</gene>
<dbReference type="Pfam" id="PF10743">
    <property type="entry name" value="Phage_Cox"/>
    <property type="match status" value="1"/>
</dbReference>
<dbReference type="Gene3D" id="6.10.200.10">
    <property type="entry name" value="Regulatory phage protein Cox"/>
    <property type="match status" value="1"/>
</dbReference>
<accession>A0ABY8NKM3</accession>
<evidence type="ECO:0000313" key="2">
    <source>
        <dbReference type="Proteomes" id="UP001177592"/>
    </source>
</evidence>
<proteinExistence type="predicted"/>
<dbReference type="GO" id="GO:0003677">
    <property type="term" value="F:DNA binding"/>
    <property type="evidence" value="ECO:0007669"/>
    <property type="project" value="UniProtKB-KW"/>
</dbReference>
<keyword evidence="2" id="KW-1185">Reference proteome</keyword>
<dbReference type="Proteomes" id="UP001177592">
    <property type="component" value="Chromosome"/>
</dbReference>
<dbReference type="EMBL" id="CP123523">
    <property type="protein sequence ID" value="WGM05005.1"/>
    <property type="molecule type" value="Genomic_DNA"/>
</dbReference>
<protein>
    <submittedName>
        <fullName evidence="1">Cox family DNA-binding protein</fullName>
    </submittedName>
</protein>
<organism evidence="1 2">
    <name type="scientific">Arsenophonus nasoniae</name>
    <name type="common">son-killer infecting Nasonia vitripennis</name>
    <dbReference type="NCBI Taxonomy" id="638"/>
    <lineage>
        <taxon>Bacteria</taxon>
        <taxon>Pseudomonadati</taxon>
        <taxon>Pseudomonadota</taxon>
        <taxon>Gammaproteobacteria</taxon>
        <taxon>Enterobacterales</taxon>
        <taxon>Morganellaceae</taxon>
        <taxon>Arsenophonus</taxon>
    </lineage>
</organism>
<name>A0ABY8NKM3_9GAMM</name>
<dbReference type="RefSeq" id="WP_026823791.1">
    <property type="nucleotide sequence ID" value="NZ_CP123523.1"/>
</dbReference>
<evidence type="ECO:0000313" key="1">
    <source>
        <dbReference type="EMBL" id="WGM05005.1"/>
    </source>
</evidence>
<reference evidence="1" key="1">
    <citation type="submission" date="2023-04" db="EMBL/GenBank/DDBJ databases">
        <title>Genome dynamics across the evolutionary transition to endosymbiosis.</title>
        <authorList>
            <person name="Siozios S."/>
            <person name="Nadal-Jimenez P."/>
            <person name="Azagi T."/>
            <person name="Sprong H."/>
            <person name="Frost C.L."/>
            <person name="Parratt S.R."/>
            <person name="Taylor G."/>
            <person name="Brettell L."/>
            <person name="Lew K.C."/>
            <person name="Croft L."/>
            <person name="King K.C."/>
            <person name="Brockhurst M.A."/>
            <person name="Hypsa V."/>
            <person name="Novakova E."/>
            <person name="Darby A.C."/>
            <person name="Hurst G.D.D."/>
        </authorList>
    </citation>
    <scope>NUCLEOTIDE SEQUENCE</scope>
    <source>
        <strain evidence="1">ANv_CAN</strain>
    </source>
</reference>
<keyword evidence="1" id="KW-0238">DNA-binding</keyword>
<dbReference type="InterPro" id="IPR038147">
    <property type="entry name" value="Cox_sf"/>
</dbReference>
<dbReference type="InterPro" id="IPR019679">
    <property type="entry name" value="Phage_P2_Cox"/>
</dbReference>